<protein>
    <recommendedName>
        <fullName evidence="7">Staphylococcus aureus surface protein A</fullName>
    </recommendedName>
</protein>
<dbReference type="InterPro" id="IPR037524">
    <property type="entry name" value="PA14/GLEYA"/>
</dbReference>
<dbReference type="EMBL" id="CP023777">
    <property type="protein sequence ID" value="ATL48451.1"/>
    <property type="molecule type" value="Genomic_DNA"/>
</dbReference>
<dbReference type="InterPro" id="IPR003961">
    <property type="entry name" value="FN3_dom"/>
</dbReference>
<keyword evidence="6" id="KW-1185">Reference proteome</keyword>
<feature type="chain" id="PRO_5012425912" description="Staphylococcus aureus surface protein A" evidence="2">
    <location>
        <begin position="22"/>
        <end position="2111"/>
    </location>
</feature>
<feature type="domain" description="Fibronectin type-III" evidence="3">
    <location>
        <begin position="798"/>
        <end position="890"/>
    </location>
</feature>
<dbReference type="PANTHER" id="PTHR44170">
    <property type="entry name" value="PROTEIN SIDEKICK"/>
    <property type="match status" value="1"/>
</dbReference>
<dbReference type="InterPro" id="IPR036116">
    <property type="entry name" value="FN3_sf"/>
</dbReference>
<keyword evidence="1" id="KW-1015">Disulfide bond</keyword>
<feature type="domain" description="Fibronectin type-III" evidence="3">
    <location>
        <begin position="893"/>
        <end position="983"/>
    </location>
</feature>
<evidence type="ECO:0000256" key="1">
    <source>
        <dbReference type="ARBA" id="ARBA00023157"/>
    </source>
</evidence>
<reference evidence="5 6" key="1">
    <citation type="submission" date="2017-10" db="EMBL/GenBank/DDBJ databases">
        <title>Paenichitinophaga pekingensis gen. nov., sp. nov., isolated from activated sludge.</title>
        <authorList>
            <person name="Jin D."/>
            <person name="Kong X."/>
            <person name="Deng Y."/>
            <person name="Bai Z."/>
        </authorList>
    </citation>
    <scope>NUCLEOTIDE SEQUENCE [LARGE SCALE GENOMIC DNA]</scope>
    <source>
        <strain evidence="5 6">13</strain>
    </source>
</reference>
<dbReference type="InterPro" id="IPR015919">
    <property type="entry name" value="Cadherin-like_sf"/>
</dbReference>
<dbReference type="SMART" id="SM00060">
    <property type="entry name" value="FN3"/>
    <property type="match status" value="6"/>
</dbReference>
<dbReference type="Gene3D" id="2.60.120.380">
    <property type="match status" value="1"/>
</dbReference>
<feature type="domain" description="Fibronectin type-III" evidence="3">
    <location>
        <begin position="455"/>
        <end position="548"/>
    </location>
</feature>
<accession>A0A291QX06</accession>
<dbReference type="KEGG" id="cbae:COR50_15485"/>
<dbReference type="OrthoDB" id="9803616at2"/>
<evidence type="ECO:0000259" key="4">
    <source>
        <dbReference type="PROSITE" id="PS51820"/>
    </source>
</evidence>
<dbReference type="CDD" id="cd00063">
    <property type="entry name" value="FN3"/>
    <property type="match status" value="6"/>
</dbReference>
<feature type="domain" description="Fibronectin type-III" evidence="3">
    <location>
        <begin position="1726"/>
        <end position="1817"/>
    </location>
</feature>
<dbReference type="InterPro" id="IPR013783">
    <property type="entry name" value="Ig-like_fold"/>
</dbReference>
<dbReference type="InterPro" id="IPR011658">
    <property type="entry name" value="PA14_dom"/>
</dbReference>
<dbReference type="SUPFAM" id="SSF49313">
    <property type="entry name" value="Cadherin-like"/>
    <property type="match status" value="2"/>
</dbReference>
<organism evidence="5 6">
    <name type="scientific">Chitinophaga caeni</name>
    <dbReference type="NCBI Taxonomy" id="2029983"/>
    <lineage>
        <taxon>Bacteria</taxon>
        <taxon>Pseudomonadati</taxon>
        <taxon>Bacteroidota</taxon>
        <taxon>Chitinophagia</taxon>
        <taxon>Chitinophagales</taxon>
        <taxon>Chitinophagaceae</taxon>
        <taxon>Chitinophaga</taxon>
    </lineage>
</organism>
<keyword evidence="2" id="KW-0732">Signal</keyword>
<dbReference type="Pfam" id="PF05345">
    <property type="entry name" value="He_PIG"/>
    <property type="match status" value="1"/>
</dbReference>
<name>A0A291QX06_9BACT</name>
<dbReference type="GO" id="GO:0098609">
    <property type="term" value="P:cell-cell adhesion"/>
    <property type="evidence" value="ECO:0007669"/>
    <property type="project" value="TreeGrafter"/>
</dbReference>
<dbReference type="SMART" id="SM00758">
    <property type="entry name" value="PA14"/>
    <property type="match status" value="1"/>
</dbReference>
<dbReference type="Pfam" id="PF00041">
    <property type="entry name" value="fn3"/>
    <property type="match status" value="1"/>
</dbReference>
<gene>
    <name evidence="5" type="ORF">COR50_15485</name>
</gene>
<feature type="domain" description="PA14" evidence="4">
    <location>
        <begin position="639"/>
        <end position="785"/>
    </location>
</feature>
<evidence type="ECO:0000259" key="3">
    <source>
        <dbReference type="PROSITE" id="PS50853"/>
    </source>
</evidence>
<dbReference type="SUPFAM" id="SSF53474">
    <property type="entry name" value="alpha/beta-Hydrolases"/>
    <property type="match status" value="1"/>
</dbReference>
<dbReference type="Pfam" id="PF07691">
    <property type="entry name" value="PA14"/>
    <property type="match status" value="1"/>
</dbReference>
<dbReference type="SUPFAM" id="SSF56988">
    <property type="entry name" value="Anthrax protective antigen"/>
    <property type="match status" value="1"/>
</dbReference>
<dbReference type="RefSeq" id="WP_098194825.1">
    <property type="nucleotide sequence ID" value="NZ_CP023777.1"/>
</dbReference>
<dbReference type="InterPro" id="IPR029058">
    <property type="entry name" value="AB_hydrolase_fold"/>
</dbReference>
<dbReference type="PANTHER" id="PTHR44170:SF6">
    <property type="entry name" value="CONTACTIN"/>
    <property type="match status" value="1"/>
</dbReference>
<dbReference type="Gene3D" id="2.60.40.10">
    <property type="entry name" value="Immunoglobulins"/>
    <property type="match status" value="9"/>
</dbReference>
<proteinExistence type="predicted"/>
<feature type="signal peptide" evidence="2">
    <location>
        <begin position="1"/>
        <end position="21"/>
    </location>
</feature>
<evidence type="ECO:0000313" key="5">
    <source>
        <dbReference type="EMBL" id="ATL48451.1"/>
    </source>
</evidence>
<dbReference type="GO" id="GO:0005509">
    <property type="term" value="F:calcium ion binding"/>
    <property type="evidence" value="ECO:0007669"/>
    <property type="project" value="InterPro"/>
</dbReference>
<feature type="domain" description="Fibronectin type-III" evidence="3">
    <location>
        <begin position="555"/>
        <end position="642"/>
    </location>
</feature>
<dbReference type="GO" id="GO:0016020">
    <property type="term" value="C:membrane"/>
    <property type="evidence" value="ECO:0007669"/>
    <property type="project" value="UniProtKB-SubCell"/>
</dbReference>
<dbReference type="Proteomes" id="UP000220133">
    <property type="component" value="Chromosome"/>
</dbReference>
<evidence type="ECO:0000256" key="2">
    <source>
        <dbReference type="SAM" id="SignalP"/>
    </source>
</evidence>
<dbReference type="PROSITE" id="PS51820">
    <property type="entry name" value="PA14"/>
    <property type="match status" value="1"/>
</dbReference>
<dbReference type="Gene3D" id="3.40.50.1820">
    <property type="entry name" value="alpha/beta hydrolase"/>
    <property type="match status" value="1"/>
</dbReference>
<evidence type="ECO:0000313" key="6">
    <source>
        <dbReference type="Proteomes" id="UP000220133"/>
    </source>
</evidence>
<sequence>MKKFYHLLLLFVLTSISTAFAQTGILDPSDPIVIYDAQNPPTAPNWGQMAKWVKTNRVGFSTTNYKSYIYKGLQFRLRFPKSYQHGVNDGKKYPMIIFFHGIGEKGTDYDNEYQLYHGGQKHDQMVTSGDYDGFLFYPQNNSGYFGAGDYAVIVELINNYFVPQVKLDINRIFVEGLSGGGGSTWEFTIAYPKIVAGAAPISAASLSFGNSVNVYKNIPIWNFQGGVDTNPDPGTSEALYNTIKNAGGNIRRTVYPTLGHGVWNNAWAEPDFFPTAARVNKANPWPLYGRTEFCANETINVTLMLTPGFDGYEWMKDNNVINGANANTYVATGPGVYKSRIKRGTEWSDWSPTPVTITVLTPTPPPTITAPGLVSNVLPTPAGVSSLGMEVPSGFLSYAWKKLPDTATVLGTNRTYTANSAGEYVVKVVDNQGCSNATSAPFKVVNASGSNGPAAASGLTAVPFSESEIRLYWNDQANQSYDETGFEIYRSKTSGSGYELVGIVGTGVTNYTDGALTPNTKYYYIVRAVNNNAAAANSNEAAATTENGTVVPPSAPGNLTSTGATPNSISISWTASTGDAPISKYDIYANGVKLYTVNGDVTSYTLYNLTHQQTYTIKVIARDNRGISSAPSNQVTVAAKASGFTYKYYETAALSKLPNFNTLTPKKVGTSTTLDLNVKDRNDNYAFLWEGYIVIPVSGNYTFETYSDDGSALYFGAYDPNTTPTVNHDGLHGSTYSPATTLNLTAGPHKITVVFFQAGGGSSMRLYWKNTANGVTSRQQIPSSFFNESITISGKPTAPSSLTATAATYKKINLSWNDNSNNETGFEVLRSTGSSGPFTNIYTTAANVHTYSDSSLTASTTYYYRVQAVNNSGTSNYVSKSATTLGLPSPPVAATNLLATAVSTSKIQVNWTDNATNELAYEIYRSQPSNNNYVLIKVLPANATAFTDSLLNANSIHYYKVRARNDGGNGNYSNEDSAKTQNNLPVLTGDLFDRTMRYGTTLELALSATDADGETLQYSSVNLPSFASLADHGDGTATLSLNPASTDQDTYNNIQIKVTDQNNGVTTKSFNLIVNDNYVPSMASISNVTLSENASDVINLGASDTNGSDVLTWSATGLPAFATLNGNGNTATINLNPGFSDAGTYHVTVSVNDGNGGIDQKSFDLTVNDVNPNFKVYVNFCASNGVANAPWNNTAKAPVLNDWFNNLKDDNDVTTTLGLKVLTNWQNIGGGDATNLLGMYTGNNSGVYPDAVIRSAYWTQNAKQTLQLTGANPNYKYTFTFYGSRTSPGGTVSRITKYTVSGQSVNLEAIGNASNTVSIPNVTTSGSTINIDIENTNDQYGYLNAMVIEATYDDGNPPATPRDVVATNVPTGVQLNWTDAAFNETAYYVYRSTAVNGSYVLLNNGATNANTTSFVDQTPLANNTYYYYIQGINGHGNGVPSDTVSILTANKNPVLGNISDLLINTDTVYYIPVTVQDDPGETITLSSTTLPNFVTLVDNGNGSGNLVISAGSTDIGKYTGISLIAKDANGGADTVNFAITVKDKNMTSYYVNFNQVLPAASPWNNFNSLPNANTGISSIKDETGVTSAINVTLLDAFTGANDLGVNTGTNSGVYPDEVLRTCFYEETTTAKRVRISGLSSGLKYNVIFFGSRGSVSDNRTTDYTIGSTTVSLNAASNATNTVQINGVTPDASGYITFTVKRGSGASYAYLSSIVLQSYVDNGLPVAPTGLSGVANSRNSVTIKWTDKSNDEVGFEVYRSTSVVGPYTLITTTAANATTYTDNNLAANTRYYYKVRAKVNGSTFSEYSNIATVSTLIYGVYINLSVDNGAGSPWNNTMILPYVGQQINNPYDDVGNPTGMLITTMRGFTGTNNVGMNTGNNSGIYPDAVMSESYYVDRGDTAVLKLTGLNQSYQYSFTFFGSRDGGGERTTIYEIGNTTVNLQAAYNTQNTVTIHKIVPNSDGEIVIRMYGSPTGQYGYLNALVISASQNDGTGQVQTLNTTFYATKDAIGKLKQKFDQEIEETVIDVTNVYPNPFQRDVYIQLQKKVAEGRVMGVLYDMQGRPVHTQVFGDLGAGSHFLQLSTGQELPSGMYLLRIIVDNKPVKTIKLIKQ</sequence>
<dbReference type="PROSITE" id="PS50853">
    <property type="entry name" value="FN3"/>
    <property type="match status" value="6"/>
</dbReference>
<feature type="domain" description="Fibronectin type-III" evidence="3">
    <location>
        <begin position="1357"/>
        <end position="1451"/>
    </location>
</feature>
<dbReference type="SUPFAM" id="SSF49265">
    <property type="entry name" value="Fibronectin type III"/>
    <property type="match status" value="4"/>
</dbReference>
<evidence type="ECO:0008006" key="7">
    <source>
        <dbReference type="Google" id="ProtNLM"/>
    </source>
</evidence>